<dbReference type="Proteomes" id="UP000650467">
    <property type="component" value="Unassembled WGS sequence"/>
</dbReference>
<dbReference type="PANTHER" id="PTHR13318:SF190">
    <property type="entry name" value="PARTNER OF PAIRED, ISOFORM B"/>
    <property type="match status" value="1"/>
</dbReference>
<feature type="region of interest" description="Disordered" evidence="2">
    <location>
        <begin position="529"/>
        <end position="549"/>
    </location>
</feature>
<name>A0A835SWH2_CHLIN</name>
<keyword evidence="4" id="KW-1185">Reference proteome</keyword>
<comment type="subcellular location">
    <subcellularLocation>
        <location evidence="1">Cytoplasm</location>
        <location evidence="1">Cytoskeleton</location>
        <location evidence="1">Cilium axoneme</location>
    </subcellularLocation>
</comment>
<gene>
    <name evidence="3" type="ORF">HXX76_007483</name>
</gene>
<protein>
    <submittedName>
        <fullName evidence="3">Uncharacterized protein</fullName>
    </submittedName>
</protein>
<evidence type="ECO:0000256" key="1">
    <source>
        <dbReference type="ARBA" id="ARBA00004430"/>
    </source>
</evidence>
<organism evidence="3 4">
    <name type="scientific">Chlamydomonas incerta</name>
    <dbReference type="NCBI Taxonomy" id="51695"/>
    <lineage>
        <taxon>Eukaryota</taxon>
        <taxon>Viridiplantae</taxon>
        <taxon>Chlorophyta</taxon>
        <taxon>core chlorophytes</taxon>
        <taxon>Chlorophyceae</taxon>
        <taxon>CS clade</taxon>
        <taxon>Chlamydomonadales</taxon>
        <taxon>Chlamydomonadaceae</taxon>
        <taxon>Chlamydomonas</taxon>
    </lineage>
</organism>
<evidence type="ECO:0000313" key="4">
    <source>
        <dbReference type="Proteomes" id="UP000650467"/>
    </source>
</evidence>
<reference evidence="3" key="1">
    <citation type="journal article" date="2020" name="bioRxiv">
        <title>Comparative genomics of Chlamydomonas.</title>
        <authorList>
            <person name="Craig R.J."/>
            <person name="Hasan A.R."/>
            <person name="Ness R.W."/>
            <person name="Keightley P.D."/>
        </authorList>
    </citation>
    <scope>NUCLEOTIDE SEQUENCE</scope>
    <source>
        <strain evidence="3">SAG 7.73</strain>
    </source>
</reference>
<feature type="region of interest" description="Disordered" evidence="2">
    <location>
        <begin position="474"/>
        <end position="501"/>
    </location>
</feature>
<comment type="caution">
    <text evidence="3">The sequence shown here is derived from an EMBL/GenBank/DDBJ whole genome shotgun (WGS) entry which is preliminary data.</text>
</comment>
<feature type="compositionally biased region" description="Gly residues" evidence="2">
    <location>
        <begin position="478"/>
        <end position="497"/>
    </location>
</feature>
<dbReference type="InterPro" id="IPR032675">
    <property type="entry name" value="LRR_dom_sf"/>
</dbReference>
<feature type="compositionally biased region" description="Low complexity" evidence="2">
    <location>
        <begin position="375"/>
        <end position="391"/>
    </location>
</feature>
<dbReference type="GO" id="GO:0005930">
    <property type="term" value="C:axoneme"/>
    <property type="evidence" value="ECO:0007669"/>
    <property type="project" value="UniProtKB-SubCell"/>
</dbReference>
<feature type="region of interest" description="Disordered" evidence="2">
    <location>
        <begin position="360"/>
        <end position="418"/>
    </location>
</feature>
<evidence type="ECO:0000256" key="2">
    <source>
        <dbReference type="SAM" id="MobiDB-lite"/>
    </source>
</evidence>
<dbReference type="EMBL" id="JAEHOC010000016">
    <property type="protein sequence ID" value="KAG2434587.1"/>
    <property type="molecule type" value="Genomic_DNA"/>
</dbReference>
<dbReference type="SMART" id="SM00367">
    <property type="entry name" value="LRR_CC"/>
    <property type="match status" value="3"/>
</dbReference>
<feature type="compositionally biased region" description="Gly residues" evidence="2">
    <location>
        <begin position="529"/>
        <end position="538"/>
    </location>
</feature>
<dbReference type="Gene3D" id="3.80.10.10">
    <property type="entry name" value="Ribonuclease Inhibitor"/>
    <property type="match status" value="1"/>
</dbReference>
<sequence>MAAANSSARSPFSSAHLQALDVKCCLFISAAELQQLLLVRQPRELLAPRWAEPPHLRALSAASATLTSLDLGDATTDVISLVDGALASLPTLPALRSLSLRRCTAITDAGVAHLGSGKLPSLTHLDVTSTRVAGASGFASLAGGRLQSLVLLRCRGFGATGLRFLCEQHARVLRSLVLCGSGVPATGVALWCLQPAAWLQRLDLGPSWEVDGEGLAALACCPDLRELRLGNFHLVPARRHGANNGDGGEDPGMALPAAAAVAIANAVAAFGAAAIWQPADQLAAATAAAAAEEERQPWMPTPAARPLERLRVLRLGGMFAQHGLHLILPRLRRLVTLELSGLSTARDSVLTELAQAQGQAQGQAQAQGRLPSRQGSVDSSGSGSLAGSDASSGGGRGEEEDDEMEVEEETAAGPRAGGGMRLQELRLVSGGPDLTAAGLLQLAALPRLTRLALVACPCATEPAVQQLVAAVRGRRDGGGGAAGSGEAGGGASGGGGVRQPRRRRPLLLEVMARANSSPAGSVGGAGVAGGAGGAGGGQAEAPAPQVYNI</sequence>
<dbReference type="PANTHER" id="PTHR13318">
    <property type="entry name" value="PARTNER OF PAIRED, ISOFORM B-RELATED"/>
    <property type="match status" value="1"/>
</dbReference>
<evidence type="ECO:0000313" key="3">
    <source>
        <dbReference type="EMBL" id="KAG2434587.1"/>
    </source>
</evidence>
<dbReference type="GO" id="GO:0019005">
    <property type="term" value="C:SCF ubiquitin ligase complex"/>
    <property type="evidence" value="ECO:0007669"/>
    <property type="project" value="TreeGrafter"/>
</dbReference>
<dbReference type="OrthoDB" id="10257471at2759"/>
<feature type="compositionally biased region" description="Low complexity" evidence="2">
    <location>
        <begin position="539"/>
        <end position="549"/>
    </location>
</feature>
<dbReference type="InterPro" id="IPR006553">
    <property type="entry name" value="Leu-rich_rpt_Cys-con_subtyp"/>
</dbReference>
<dbReference type="GO" id="GO:0031146">
    <property type="term" value="P:SCF-dependent proteasomal ubiquitin-dependent protein catabolic process"/>
    <property type="evidence" value="ECO:0007669"/>
    <property type="project" value="TreeGrafter"/>
</dbReference>
<proteinExistence type="predicted"/>
<feature type="compositionally biased region" description="Acidic residues" evidence="2">
    <location>
        <begin position="398"/>
        <end position="410"/>
    </location>
</feature>
<dbReference type="SUPFAM" id="SSF52047">
    <property type="entry name" value="RNI-like"/>
    <property type="match status" value="1"/>
</dbReference>
<accession>A0A835SWH2</accession>
<dbReference type="AlphaFoldDB" id="A0A835SWH2"/>